<dbReference type="PANTHER" id="PTHR14614:SF44">
    <property type="entry name" value="PROTEIN N-LYSINE METHYLTRANSFERASE METTL21D"/>
    <property type="match status" value="1"/>
</dbReference>
<evidence type="ECO:0000313" key="2">
    <source>
        <dbReference type="Proteomes" id="UP000499080"/>
    </source>
</evidence>
<gene>
    <name evidence="1" type="primary">VCPKMT</name>
    <name evidence="1" type="ORF">AVEN_204900_1</name>
</gene>
<keyword evidence="1" id="KW-0489">Methyltransferase</keyword>
<protein>
    <submittedName>
        <fullName evidence="1">Protein-lysine methyltransferase METTL21D</fullName>
    </submittedName>
</protein>
<name>A0A4Y2P4U7_ARAVE</name>
<dbReference type="Proteomes" id="UP000499080">
    <property type="component" value="Unassembled WGS sequence"/>
</dbReference>
<dbReference type="Pfam" id="PF10294">
    <property type="entry name" value="Methyltransf_16"/>
    <property type="match status" value="1"/>
</dbReference>
<organism evidence="1 2">
    <name type="scientific">Araneus ventricosus</name>
    <name type="common">Orbweaver spider</name>
    <name type="synonym">Epeira ventricosa</name>
    <dbReference type="NCBI Taxonomy" id="182803"/>
    <lineage>
        <taxon>Eukaryota</taxon>
        <taxon>Metazoa</taxon>
        <taxon>Ecdysozoa</taxon>
        <taxon>Arthropoda</taxon>
        <taxon>Chelicerata</taxon>
        <taxon>Arachnida</taxon>
        <taxon>Araneae</taxon>
        <taxon>Araneomorphae</taxon>
        <taxon>Entelegynae</taxon>
        <taxon>Araneoidea</taxon>
        <taxon>Araneidae</taxon>
        <taxon>Araneus</taxon>
    </lineage>
</organism>
<dbReference type="SUPFAM" id="SSF53335">
    <property type="entry name" value="S-adenosyl-L-methionine-dependent methyltransferases"/>
    <property type="match status" value="1"/>
</dbReference>
<comment type="caution">
    <text evidence="1">The sequence shown here is derived from an EMBL/GenBank/DDBJ whole genome shotgun (WGS) entry which is preliminary data.</text>
</comment>
<dbReference type="InterPro" id="IPR029063">
    <property type="entry name" value="SAM-dependent_MTases_sf"/>
</dbReference>
<dbReference type="EMBL" id="BGPR01010235">
    <property type="protein sequence ID" value="GBN45036.1"/>
    <property type="molecule type" value="Genomic_DNA"/>
</dbReference>
<dbReference type="Gene3D" id="3.40.50.150">
    <property type="entry name" value="Vaccinia Virus protein VP39"/>
    <property type="match status" value="1"/>
</dbReference>
<keyword evidence="1" id="KW-0808">Transferase</keyword>
<dbReference type="GO" id="GO:0008168">
    <property type="term" value="F:methyltransferase activity"/>
    <property type="evidence" value="ECO:0007669"/>
    <property type="project" value="UniProtKB-KW"/>
</dbReference>
<dbReference type="InterPro" id="IPR019410">
    <property type="entry name" value="Methyltransf_16"/>
</dbReference>
<evidence type="ECO:0000313" key="1">
    <source>
        <dbReference type="EMBL" id="GBN45036.1"/>
    </source>
</evidence>
<dbReference type="GO" id="GO:0032259">
    <property type="term" value="P:methylation"/>
    <property type="evidence" value="ECO:0007669"/>
    <property type="project" value="UniProtKB-KW"/>
</dbReference>
<dbReference type="OrthoDB" id="413520at2759"/>
<dbReference type="AlphaFoldDB" id="A0A4Y2P4U7"/>
<sequence>MDENQSNFEFTRELEVETAGVDLKLLQYSVGDVGSVVWDAGIVLGKYLDNLQKTNDALTGKIIIDIGSGTGVAGLFAAVLGAEVILTDLPEVIPLLEKNIEQNKNIIKGSATAQILEWGKLDKNFPIPDLIFVSDCIYYDMSVEKLVPTLIELSDANTEILISYEDRVLGNKKELLKNFLQALKKYFTIEIIPRTLHHPDFQSNDIHLLKCKKIVTYNDGS</sequence>
<dbReference type="PANTHER" id="PTHR14614">
    <property type="entry name" value="HEPATOCELLULAR CARCINOMA-ASSOCIATED ANTIGEN"/>
    <property type="match status" value="1"/>
</dbReference>
<dbReference type="GO" id="GO:0005829">
    <property type="term" value="C:cytosol"/>
    <property type="evidence" value="ECO:0007669"/>
    <property type="project" value="TreeGrafter"/>
</dbReference>
<accession>A0A4Y2P4U7</accession>
<reference evidence="1 2" key="1">
    <citation type="journal article" date="2019" name="Sci. Rep.">
        <title>Orb-weaving spider Araneus ventricosus genome elucidates the spidroin gene catalogue.</title>
        <authorList>
            <person name="Kono N."/>
            <person name="Nakamura H."/>
            <person name="Ohtoshi R."/>
            <person name="Moran D.A.P."/>
            <person name="Shinohara A."/>
            <person name="Yoshida Y."/>
            <person name="Fujiwara M."/>
            <person name="Mori M."/>
            <person name="Tomita M."/>
            <person name="Arakawa K."/>
        </authorList>
    </citation>
    <scope>NUCLEOTIDE SEQUENCE [LARGE SCALE GENOMIC DNA]</scope>
</reference>
<dbReference type="GO" id="GO:0032991">
    <property type="term" value="C:protein-containing complex"/>
    <property type="evidence" value="ECO:0007669"/>
    <property type="project" value="TreeGrafter"/>
</dbReference>
<keyword evidence="2" id="KW-1185">Reference proteome</keyword>
<proteinExistence type="predicted"/>